<gene>
    <name evidence="2" type="ORF">MN116_002196</name>
</gene>
<sequence>MRLRDRFHQETSKQNYNSETIQFTSSPWLQQLLSIAIRLNNATSIHETILPLNQTNLNDSISTNIQNISTSTTTIGTTGCIILEFYDKNPNFLYDQEDFHDIDYSVLKMQIIVWTEKYLKPDDLFLDWFETVNKHIYNNNNNNKKVLIKMIIQSIIIIIIMELLFTNITFCTENLKDLMIDNEKEIFNEMNIYNLSSNLQTVKNETKSNNYIGNEVQIFIVIILCCVLIICFVMAIVLRIKSFCKRQTESRKQIRSDRDSALQINFPYDVKETQVEDKPPVPSTTFGSNVYPGLVKKRIGVYRYNRIPASYYNSIQKYNRILNAQTYQPSTVFVLDYQGTDNLNVSHDEYSPNQEFPSRYLSHQRQSEKLVNNFSIQTSNYKTPLRSSKNDSHNQHKTMITTIERNYHFNKSIQRTYSF</sequence>
<keyword evidence="3" id="KW-1185">Reference proteome</keyword>
<keyword evidence="1" id="KW-0472">Membrane</keyword>
<evidence type="ECO:0000313" key="2">
    <source>
        <dbReference type="EMBL" id="KAK4475107.1"/>
    </source>
</evidence>
<proteinExistence type="predicted"/>
<reference evidence="2" key="2">
    <citation type="journal article" date="2023" name="Infect Dis Poverty">
        <title>Chromosome-scale genome of the human blood fluke Schistosoma mekongi and its implications for public health.</title>
        <authorList>
            <person name="Zhou M."/>
            <person name="Xu L."/>
            <person name="Xu D."/>
            <person name="Chen W."/>
            <person name="Khan J."/>
            <person name="Hu Y."/>
            <person name="Huang H."/>
            <person name="Wei H."/>
            <person name="Zhang Y."/>
            <person name="Chusongsang P."/>
            <person name="Tanasarnprasert K."/>
            <person name="Hu X."/>
            <person name="Limpanont Y."/>
            <person name="Lv Z."/>
        </authorList>
    </citation>
    <scope>NUCLEOTIDE SEQUENCE</scope>
    <source>
        <strain evidence="2">LV_2022a</strain>
    </source>
</reference>
<dbReference type="AlphaFoldDB" id="A0AAE2D8L7"/>
<comment type="caution">
    <text evidence="2">The sequence shown here is derived from an EMBL/GenBank/DDBJ whole genome shotgun (WGS) entry which is preliminary data.</text>
</comment>
<feature type="transmembrane region" description="Helical" evidence="1">
    <location>
        <begin position="216"/>
        <end position="238"/>
    </location>
</feature>
<keyword evidence="1" id="KW-0812">Transmembrane</keyword>
<reference evidence="2" key="1">
    <citation type="submission" date="2022-04" db="EMBL/GenBank/DDBJ databases">
        <authorList>
            <person name="Xu L."/>
            <person name="Lv Z."/>
        </authorList>
    </citation>
    <scope>NUCLEOTIDE SEQUENCE</scope>
    <source>
        <strain evidence="2">LV_2022a</strain>
    </source>
</reference>
<organism evidence="2 3">
    <name type="scientific">Schistosoma mekongi</name>
    <name type="common">Parasitic worm</name>
    <dbReference type="NCBI Taxonomy" id="38744"/>
    <lineage>
        <taxon>Eukaryota</taxon>
        <taxon>Metazoa</taxon>
        <taxon>Spiralia</taxon>
        <taxon>Lophotrochozoa</taxon>
        <taxon>Platyhelminthes</taxon>
        <taxon>Trematoda</taxon>
        <taxon>Digenea</taxon>
        <taxon>Strigeidida</taxon>
        <taxon>Schistosomatoidea</taxon>
        <taxon>Schistosomatidae</taxon>
        <taxon>Schistosoma</taxon>
    </lineage>
</organism>
<accession>A0AAE2D8L7</accession>
<keyword evidence="1" id="KW-1133">Transmembrane helix</keyword>
<name>A0AAE2D8L7_SCHME</name>
<evidence type="ECO:0000256" key="1">
    <source>
        <dbReference type="SAM" id="Phobius"/>
    </source>
</evidence>
<feature type="transmembrane region" description="Helical" evidence="1">
    <location>
        <begin position="146"/>
        <end position="170"/>
    </location>
</feature>
<dbReference type="EMBL" id="JALJAT010000001">
    <property type="protein sequence ID" value="KAK4475107.1"/>
    <property type="molecule type" value="Genomic_DNA"/>
</dbReference>
<dbReference type="Proteomes" id="UP001292079">
    <property type="component" value="Unassembled WGS sequence"/>
</dbReference>
<evidence type="ECO:0000313" key="3">
    <source>
        <dbReference type="Proteomes" id="UP001292079"/>
    </source>
</evidence>
<protein>
    <submittedName>
        <fullName evidence="2">Uncharacterized protein</fullName>
    </submittedName>
</protein>